<accession>G7IXR2</accession>
<evidence type="ECO:0000313" key="3">
    <source>
        <dbReference type="Proteomes" id="UP000002051"/>
    </source>
</evidence>
<protein>
    <submittedName>
        <fullName evidence="1 2">Uncharacterized protein</fullName>
    </submittedName>
</protein>
<dbReference type="HOGENOM" id="CLU_2149566_0_0_1"/>
<dbReference type="Proteomes" id="UP000002051">
    <property type="component" value="Chromosome 3"/>
</dbReference>
<keyword evidence="3" id="KW-1185">Reference proteome</keyword>
<name>G7IXR2_MEDTR</name>
<organism evidence="1 3">
    <name type="scientific">Medicago truncatula</name>
    <name type="common">Barrel medic</name>
    <name type="synonym">Medicago tribuloides</name>
    <dbReference type="NCBI Taxonomy" id="3880"/>
    <lineage>
        <taxon>Eukaryota</taxon>
        <taxon>Viridiplantae</taxon>
        <taxon>Streptophyta</taxon>
        <taxon>Embryophyta</taxon>
        <taxon>Tracheophyta</taxon>
        <taxon>Spermatophyta</taxon>
        <taxon>Magnoliopsida</taxon>
        <taxon>eudicotyledons</taxon>
        <taxon>Gunneridae</taxon>
        <taxon>Pentapetalae</taxon>
        <taxon>rosids</taxon>
        <taxon>fabids</taxon>
        <taxon>Fabales</taxon>
        <taxon>Fabaceae</taxon>
        <taxon>Papilionoideae</taxon>
        <taxon>50 kb inversion clade</taxon>
        <taxon>NPAAA clade</taxon>
        <taxon>Hologalegina</taxon>
        <taxon>IRL clade</taxon>
        <taxon>Trifolieae</taxon>
        <taxon>Medicago</taxon>
    </lineage>
</organism>
<dbReference type="AlphaFoldDB" id="G7IXR2"/>
<dbReference type="EMBL" id="CM001219">
    <property type="protein sequence ID" value="AES70634.1"/>
    <property type="molecule type" value="Genomic_DNA"/>
</dbReference>
<evidence type="ECO:0000313" key="1">
    <source>
        <dbReference type="EMBL" id="AES70634.1"/>
    </source>
</evidence>
<proteinExistence type="predicted"/>
<dbReference type="PaxDb" id="3880-AES70634"/>
<reference evidence="1 3" key="2">
    <citation type="journal article" date="2014" name="BMC Genomics">
        <title>An improved genome release (version Mt4.0) for the model legume Medicago truncatula.</title>
        <authorList>
            <person name="Tang H."/>
            <person name="Krishnakumar V."/>
            <person name="Bidwell S."/>
            <person name="Rosen B."/>
            <person name="Chan A."/>
            <person name="Zhou S."/>
            <person name="Gentzbittel L."/>
            <person name="Childs K.L."/>
            <person name="Yandell M."/>
            <person name="Gundlach H."/>
            <person name="Mayer K.F."/>
            <person name="Schwartz D.C."/>
            <person name="Town C.D."/>
        </authorList>
    </citation>
    <scope>GENOME REANNOTATION</scope>
    <source>
        <strain evidence="2 3">cv. Jemalong A17</strain>
    </source>
</reference>
<dbReference type="EnsemblPlants" id="AES70634">
    <property type="protein sequence ID" value="AES70634"/>
    <property type="gene ID" value="MTR_3g060580"/>
</dbReference>
<gene>
    <name evidence="1" type="ordered locus">MTR_3g060580</name>
</gene>
<evidence type="ECO:0000313" key="2">
    <source>
        <dbReference type="EnsemblPlants" id="AES70634"/>
    </source>
</evidence>
<reference evidence="1 3" key="1">
    <citation type="journal article" date="2011" name="Nature">
        <title>The Medicago genome provides insight into the evolution of rhizobial symbioses.</title>
        <authorList>
            <person name="Young N.D."/>
            <person name="Debelle F."/>
            <person name="Oldroyd G.E."/>
            <person name="Geurts R."/>
            <person name="Cannon S.B."/>
            <person name="Udvardi M.K."/>
            <person name="Benedito V.A."/>
            <person name="Mayer K.F."/>
            <person name="Gouzy J."/>
            <person name="Schoof H."/>
            <person name="Van de Peer Y."/>
            <person name="Proost S."/>
            <person name="Cook D.R."/>
            <person name="Meyers B.C."/>
            <person name="Spannagl M."/>
            <person name="Cheung F."/>
            <person name="De Mita S."/>
            <person name="Krishnakumar V."/>
            <person name="Gundlach H."/>
            <person name="Zhou S."/>
            <person name="Mudge J."/>
            <person name="Bharti A.K."/>
            <person name="Murray J.D."/>
            <person name="Naoumkina M.A."/>
            <person name="Rosen B."/>
            <person name="Silverstein K.A."/>
            <person name="Tang H."/>
            <person name="Rombauts S."/>
            <person name="Zhao P.X."/>
            <person name="Zhou P."/>
            <person name="Barbe V."/>
            <person name="Bardou P."/>
            <person name="Bechner M."/>
            <person name="Bellec A."/>
            <person name="Berger A."/>
            <person name="Berges H."/>
            <person name="Bidwell S."/>
            <person name="Bisseling T."/>
            <person name="Choisne N."/>
            <person name="Couloux A."/>
            <person name="Denny R."/>
            <person name="Deshpande S."/>
            <person name="Dai X."/>
            <person name="Doyle J.J."/>
            <person name="Dudez A.M."/>
            <person name="Farmer A.D."/>
            <person name="Fouteau S."/>
            <person name="Franken C."/>
            <person name="Gibelin C."/>
            <person name="Gish J."/>
            <person name="Goldstein S."/>
            <person name="Gonzalez A.J."/>
            <person name="Green P.J."/>
            <person name="Hallab A."/>
            <person name="Hartog M."/>
            <person name="Hua A."/>
            <person name="Humphray S.J."/>
            <person name="Jeong D.H."/>
            <person name="Jing Y."/>
            <person name="Jocker A."/>
            <person name="Kenton S.M."/>
            <person name="Kim D.J."/>
            <person name="Klee K."/>
            <person name="Lai H."/>
            <person name="Lang C."/>
            <person name="Lin S."/>
            <person name="Macmil S.L."/>
            <person name="Magdelenat G."/>
            <person name="Matthews L."/>
            <person name="McCorrison J."/>
            <person name="Monaghan E.L."/>
            <person name="Mun J.H."/>
            <person name="Najar F.Z."/>
            <person name="Nicholson C."/>
            <person name="Noirot C."/>
            <person name="O'Bleness M."/>
            <person name="Paule C.R."/>
            <person name="Poulain J."/>
            <person name="Prion F."/>
            <person name="Qin B."/>
            <person name="Qu C."/>
            <person name="Retzel E.F."/>
            <person name="Riddle C."/>
            <person name="Sallet E."/>
            <person name="Samain S."/>
            <person name="Samson N."/>
            <person name="Sanders I."/>
            <person name="Saurat O."/>
            <person name="Scarpelli C."/>
            <person name="Schiex T."/>
            <person name="Segurens B."/>
            <person name="Severin A.J."/>
            <person name="Sherrier D.J."/>
            <person name="Shi R."/>
            <person name="Sims S."/>
            <person name="Singer S.R."/>
            <person name="Sinharoy S."/>
            <person name="Sterck L."/>
            <person name="Viollet A."/>
            <person name="Wang B.B."/>
            <person name="Wang K."/>
            <person name="Wang M."/>
            <person name="Wang X."/>
            <person name="Warfsmann J."/>
            <person name="Weissenbach J."/>
            <person name="White D.D."/>
            <person name="White J.D."/>
            <person name="Wiley G.B."/>
            <person name="Wincker P."/>
            <person name="Xing Y."/>
            <person name="Yang L."/>
            <person name="Yao Z."/>
            <person name="Ying F."/>
            <person name="Zhai J."/>
            <person name="Zhou L."/>
            <person name="Zuber A."/>
            <person name="Denarie J."/>
            <person name="Dixon R.A."/>
            <person name="May G.D."/>
            <person name="Schwartz D.C."/>
            <person name="Rogers J."/>
            <person name="Quetier F."/>
            <person name="Town C.D."/>
            <person name="Roe B.A."/>
        </authorList>
    </citation>
    <scope>NUCLEOTIDE SEQUENCE [LARGE SCALE GENOMIC DNA]</scope>
    <source>
        <strain evidence="1">A17</strain>
        <strain evidence="2 3">cv. Jemalong A17</strain>
    </source>
</reference>
<reference evidence="2" key="3">
    <citation type="submission" date="2015-04" db="UniProtKB">
        <authorList>
            <consortium name="EnsemblPlants"/>
        </authorList>
    </citation>
    <scope>IDENTIFICATION</scope>
    <source>
        <strain evidence="2">cv. Jemalong A17</strain>
    </source>
</reference>
<sequence length="112" mass="12951">MASVSCTPKPLDVLNGFQQVKKTKDLKSLPSFSFGLTELEEEERNGFCELYSKTIFFHYKATEITKLKHCFDPSIIELIKEKEVESFPVHILILRSTLVYCLSVKNNFENEK</sequence>